<dbReference type="GO" id="GO:0009294">
    <property type="term" value="P:DNA-mediated transformation"/>
    <property type="evidence" value="ECO:0007669"/>
    <property type="project" value="InterPro"/>
</dbReference>
<dbReference type="PANTHER" id="PTHR43022:SF1">
    <property type="entry name" value="PROTEIN SMF"/>
    <property type="match status" value="1"/>
</dbReference>
<keyword evidence="4" id="KW-1185">Reference proteome</keyword>
<feature type="domain" description="Smf/DprA SLOG" evidence="2">
    <location>
        <begin position="142"/>
        <end position="367"/>
    </location>
</feature>
<organism evidence="3 4">
    <name type="scientific">Bifidobacterium vansinderenii</name>
    <dbReference type="NCBI Taxonomy" id="1984871"/>
    <lineage>
        <taxon>Bacteria</taxon>
        <taxon>Bacillati</taxon>
        <taxon>Actinomycetota</taxon>
        <taxon>Actinomycetes</taxon>
        <taxon>Bifidobacteriales</taxon>
        <taxon>Bifidobacteriaceae</taxon>
        <taxon>Bifidobacterium</taxon>
    </lineage>
</organism>
<name>A0A229VXW1_9BIFI</name>
<gene>
    <name evidence="3" type="ORF">Tam10B_1331</name>
</gene>
<dbReference type="Pfam" id="PF02481">
    <property type="entry name" value="DNA_processg_A"/>
    <property type="match status" value="1"/>
</dbReference>
<proteinExistence type="inferred from homology"/>
<dbReference type="AlphaFoldDB" id="A0A229VXW1"/>
<dbReference type="RefSeq" id="WP_093960484.1">
    <property type="nucleotide sequence ID" value="NZ_NEWD01000016.1"/>
</dbReference>
<dbReference type="OrthoDB" id="9785707at2"/>
<dbReference type="SUPFAM" id="SSF102405">
    <property type="entry name" value="MCP/YpsA-like"/>
    <property type="match status" value="1"/>
</dbReference>
<dbReference type="Proteomes" id="UP000215433">
    <property type="component" value="Unassembled WGS sequence"/>
</dbReference>
<comment type="similarity">
    <text evidence="1">Belongs to the DprA/Smf family.</text>
</comment>
<evidence type="ECO:0000313" key="3">
    <source>
        <dbReference type="EMBL" id="OXN00461.1"/>
    </source>
</evidence>
<protein>
    <submittedName>
        <fullName evidence="3">DNA processing protein DprA</fullName>
    </submittedName>
</protein>
<reference evidence="3 4" key="1">
    <citation type="submission" date="2017-05" db="EMBL/GenBank/DDBJ databases">
        <title>Bifidobacterium vansinderenii sp. nov.</title>
        <authorList>
            <person name="Lugli G.A."/>
            <person name="Duranti S."/>
            <person name="Mangifesta M."/>
        </authorList>
    </citation>
    <scope>NUCLEOTIDE SEQUENCE [LARGE SCALE GENOMIC DNA]</scope>
    <source>
        <strain evidence="3 4">Tam10B</strain>
    </source>
</reference>
<dbReference type="InterPro" id="IPR057666">
    <property type="entry name" value="DrpA_SLOG"/>
</dbReference>
<dbReference type="Gene3D" id="3.40.50.450">
    <property type="match status" value="1"/>
</dbReference>
<evidence type="ECO:0000259" key="2">
    <source>
        <dbReference type="Pfam" id="PF02481"/>
    </source>
</evidence>
<dbReference type="PANTHER" id="PTHR43022">
    <property type="entry name" value="PROTEIN SMF"/>
    <property type="match status" value="1"/>
</dbReference>
<sequence>MPDPTTLPTRNTHPLALDADSLSRATLSFCTDGPDALMFAALKGTQSASLLLALISAPLTASPPDWLDHMDRIDASIGKAQTKLDRLFIVGTARWGRRADARGLERFHTALSRWRERLATLPFQAWEPLADRLTFHGGQWIIGPASPYWPHQIDDLAIRSDWAPPLCLWGMGDPTALVSCDEPVAVVGSRDINDYGRFVARNVGLQAARHGHLVVSGGAKGADAAAHWGALAAREERDGVDDPDHAGRTVAVFAGGVERRGPSCNFRLFDAMLTGGGALISEMPPGTIPEARRFLLRNRIIAAMAGVVVVAQARHRSGALNTATWAAEMNRTLVAAPGDIDEPYNTGCNRLVHDGKAVLLASATDLSDICHAEHTPYLSVSSCESDVGGAGTRTNMADDACQVGDAPDDGDVTDPLQSMTLTAIRVMLRRHAVCTADTILAELRDRHPGKVISVAGAQQALTALESANRIIVAEDGTITLASSARPRPMPEDHLSVRHPL</sequence>
<dbReference type="InterPro" id="IPR003488">
    <property type="entry name" value="DprA"/>
</dbReference>
<evidence type="ECO:0000313" key="4">
    <source>
        <dbReference type="Proteomes" id="UP000215433"/>
    </source>
</evidence>
<evidence type="ECO:0000256" key="1">
    <source>
        <dbReference type="ARBA" id="ARBA00006525"/>
    </source>
</evidence>
<comment type="caution">
    <text evidence="3">The sequence shown here is derived from an EMBL/GenBank/DDBJ whole genome shotgun (WGS) entry which is preliminary data.</text>
</comment>
<accession>A0A229VXW1</accession>
<dbReference type="EMBL" id="NEWD01000016">
    <property type="protein sequence ID" value="OXN00461.1"/>
    <property type="molecule type" value="Genomic_DNA"/>
</dbReference>